<dbReference type="OrthoDB" id="2212494at2759"/>
<feature type="compositionally biased region" description="Basic and acidic residues" evidence="1">
    <location>
        <begin position="184"/>
        <end position="193"/>
    </location>
</feature>
<feature type="region of interest" description="Disordered" evidence="1">
    <location>
        <begin position="159"/>
        <end position="201"/>
    </location>
</feature>
<reference evidence="2 3" key="1">
    <citation type="submission" date="2016-07" db="EMBL/GenBank/DDBJ databases">
        <title>Pervasive Adenine N6-methylation of Active Genes in Fungi.</title>
        <authorList>
            <consortium name="DOE Joint Genome Institute"/>
            <person name="Mondo S.J."/>
            <person name="Dannebaum R.O."/>
            <person name="Kuo R.C."/>
            <person name="Labutti K."/>
            <person name="Haridas S."/>
            <person name="Kuo A."/>
            <person name="Salamov A."/>
            <person name="Ahrendt S.R."/>
            <person name="Lipzen A."/>
            <person name="Sullivan W."/>
            <person name="Andreopoulos W.B."/>
            <person name="Clum A."/>
            <person name="Lindquist E."/>
            <person name="Daum C."/>
            <person name="Ramamoorthy G.K."/>
            <person name="Gryganskyi A."/>
            <person name="Culley D."/>
            <person name="Magnuson J.K."/>
            <person name="James T.Y."/>
            <person name="O'Malley M.A."/>
            <person name="Stajich J.E."/>
            <person name="Spatafora J.W."/>
            <person name="Visel A."/>
            <person name="Grigoriev I.V."/>
        </authorList>
    </citation>
    <scope>NUCLEOTIDE SEQUENCE [LARGE SCALE GENOMIC DNA]</scope>
    <source>
        <strain evidence="2 3">NRRL 1336</strain>
    </source>
</reference>
<dbReference type="Proteomes" id="UP000193560">
    <property type="component" value="Unassembled WGS sequence"/>
</dbReference>
<accession>A0A1X2HDV8</accession>
<keyword evidence="3" id="KW-1185">Reference proteome</keyword>
<evidence type="ECO:0000256" key="1">
    <source>
        <dbReference type="SAM" id="MobiDB-lite"/>
    </source>
</evidence>
<dbReference type="EMBL" id="MCGE01000066">
    <property type="protein sequence ID" value="ORY97145.1"/>
    <property type="molecule type" value="Genomic_DNA"/>
</dbReference>
<protein>
    <submittedName>
        <fullName evidence="2">Uncharacterized protein</fullName>
    </submittedName>
</protein>
<evidence type="ECO:0000313" key="3">
    <source>
        <dbReference type="Proteomes" id="UP000193560"/>
    </source>
</evidence>
<organism evidence="2 3">
    <name type="scientific">Absidia repens</name>
    <dbReference type="NCBI Taxonomy" id="90262"/>
    <lineage>
        <taxon>Eukaryota</taxon>
        <taxon>Fungi</taxon>
        <taxon>Fungi incertae sedis</taxon>
        <taxon>Mucoromycota</taxon>
        <taxon>Mucoromycotina</taxon>
        <taxon>Mucoromycetes</taxon>
        <taxon>Mucorales</taxon>
        <taxon>Cunninghamellaceae</taxon>
        <taxon>Absidia</taxon>
    </lineage>
</organism>
<gene>
    <name evidence="2" type="ORF">BCR42DRAFT_497394</name>
</gene>
<dbReference type="AlphaFoldDB" id="A0A1X2HDV8"/>
<name>A0A1X2HDV8_9FUNG</name>
<feature type="compositionally biased region" description="Polar residues" evidence="1">
    <location>
        <begin position="159"/>
        <end position="182"/>
    </location>
</feature>
<comment type="caution">
    <text evidence="2">The sequence shown here is derived from an EMBL/GenBank/DDBJ whole genome shotgun (WGS) entry which is preliminary data.</text>
</comment>
<proteinExistence type="predicted"/>
<evidence type="ECO:0000313" key="2">
    <source>
        <dbReference type="EMBL" id="ORY97145.1"/>
    </source>
</evidence>
<sequence length="382" mass="43279">MILFLLPIVPLHSTTVGTRWVIAYLIYVDDDKRQIRQKVMTPEIARYIQQERKPSFKKFVEGNVVNLANWSLKLPTASSSTIHGLWFEKYCKVSMDVLKPRPRKPNTYNVMIWSEILSRVNRRKNMLDKCGEAALDIIGDVSGSVASQVSKSIMYSDGSSSLCSPDDSTNDYNAPGDTSSASILHHDTNHNSDAHGNTSDNSAEYRDLHYYGVKKLRGTFDEQDKCNVESKLTNGSSSNEKTTNHIIKLLCQPNLAPTDQETIKLLLSKIINTLDENIYATMENIFTSEPVITLEWTQIVWEKGGDHFLHEFGSNAAGDMSYTLCMNKENSSEYHSDTHSLLLSYSPKMSCQDLKKLVVWLKKWSRSCAQIEYFGYWGGRTT</sequence>